<feature type="region of interest" description="Disordered" evidence="5">
    <location>
        <begin position="1"/>
        <end position="46"/>
    </location>
</feature>
<evidence type="ECO:0000313" key="7">
    <source>
        <dbReference type="EMBL" id="KAK1566259.1"/>
    </source>
</evidence>
<dbReference type="InterPro" id="IPR003653">
    <property type="entry name" value="Peptidase_C48_C"/>
</dbReference>
<dbReference type="RefSeq" id="XP_060407447.1">
    <property type="nucleotide sequence ID" value="XM_060564370.1"/>
</dbReference>
<dbReference type="GO" id="GO:0019784">
    <property type="term" value="F:deNEDDylase activity"/>
    <property type="evidence" value="ECO:0007669"/>
    <property type="project" value="InterPro"/>
</dbReference>
<evidence type="ECO:0000313" key="8">
    <source>
        <dbReference type="Proteomes" id="UP001230504"/>
    </source>
</evidence>
<evidence type="ECO:0000259" key="6">
    <source>
        <dbReference type="PROSITE" id="PS50600"/>
    </source>
</evidence>
<comment type="similarity">
    <text evidence="1">Belongs to the peptidase C48 family.</text>
</comment>
<dbReference type="PROSITE" id="PS50600">
    <property type="entry name" value="ULP_PROTEASE"/>
    <property type="match status" value="1"/>
</dbReference>
<dbReference type="InterPro" id="IPR044613">
    <property type="entry name" value="Nep1/2-like"/>
</dbReference>
<comment type="caution">
    <text evidence="7">The sequence shown here is derived from an EMBL/GenBank/DDBJ whole genome shotgun (WGS) entry which is preliminary data.</text>
</comment>
<feature type="compositionally biased region" description="Basic and acidic residues" evidence="5">
    <location>
        <begin position="110"/>
        <end position="121"/>
    </location>
</feature>
<dbReference type="GO" id="GO:0000338">
    <property type="term" value="P:protein deneddylation"/>
    <property type="evidence" value="ECO:0007669"/>
    <property type="project" value="TreeGrafter"/>
</dbReference>
<proteinExistence type="inferred from homology"/>
<sequence>MSGDRYNLRRSARLKDQGASSPPHAKRPKVEAKPTVTDGESKPVAKAKAGKLPILSTDFLLWSLRENQDVSFGPSRSPSPVIASSPFPDDTIDIKGKTIAVASATPKAKTQKEENKEEKSRGAVKSPEVVKFTDDELVLDAAMGTSGYHHALVSLDPQTWLNDDAVFGTLEFLAKRDESIGVMNPIHLNAASTWDAAPPYFRPYHERRLGDKKTLLIPACRGSHWTLFVWDSDGSIRFYDSLFSQSHLVDGAVMLRKFWSAAFGSGKPMREPVRAVCAQQSNGYDCGLHVIRNGDVTIGRQDADGPEPPVSPVQMRNHYRDIFKNCIP</sequence>
<keyword evidence="3" id="KW-0378">Hydrolase</keyword>
<dbReference type="Gene3D" id="3.40.395.10">
    <property type="entry name" value="Adenoviral Proteinase, Chain A"/>
    <property type="match status" value="1"/>
</dbReference>
<dbReference type="GO" id="GO:0008234">
    <property type="term" value="F:cysteine-type peptidase activity"/>
    <property type="evidence" value="ECO:0007669"/>
    <property type="project" value="UniProtKB-KW"/>
</dbReference>
<dbReference type="AlphaFoldDB" id="A0AAD8PKS3"/>
<evidence type="ECO:0000256" key="4">
    <source>
        <dbReference type="ARBA" id="ARBA00022807"/>
    </source>
</evidence>
<dbReference type="PANTHER" id="PTHR46468:SF1">
    <property type="entry name" value="SENTRIN-SPECIFIC PROTEASE 8"/>
    <property type="match status" value="1"/>
</dbReference>
<dbReference type="InterPro" id="IPR038765">
    <property type="entry name" value="Papain-like_cys_pep_sf"/>
</dbReference>
<dbReference type="GO" id="GO:0006508">
    <property type="term" value="P:proteolysis"/>
    <property type="evidence" value="ECO:0007669"/>
    <property type="project" value="UniProtKB-KW"/>
</dbReference>
<evidence type="ECO:0000256" key="5">
    <source>
        <dbReference type="SAM" id="MobiDB-lite"/>
    </source>
</evidence>
<dbReference type="SUPFAM" id="SSF54001">
    <property type="entry name" value="Cysteine proteinases"/>
    <property type="match status" value="1"/>
</dbReference>
<accession>A0AAD8PKS3</accession>
<organism evidence="7 8">
    <name type="scientific">Colletotrichum navitas</name>
    <dbReference type="NCBI Taxonomy" id="681940"/>
    <lineage>
        <taxon>Eukaryota</taxon>
        <taxon>Fungi</taxon>
        <taxon>Dikarya</taxon>
        <taxon>Ascomycota</taxon>
        <taxon>Pezizomycotina</taxon>
        <taxon>Sordariomycetes</taxon>
        <taxon>Hypocreomycetidae</taxon>
        <taxon>Glomerellales</taxon>
        <taxon>Glomerellaceae</taxon>
        <taxon>Colletotrichum</taxon>
        <taxon>Colletotrichum graminicola species complex</taxon>
    </lineage>
</organism>
<reference evidence="7" key="1">
    <citation type="submission" date="2021-06" db="EMBL/GenBank/DDBJ databases">
        <title>Comparative genomics, transcriptomics and evolutionary studies reveal genomic signatures of adaptation to plant cell wall in hemibiotrophic fungi.</title>
        <authorList>
            <consortium name="DOE Joint Genome Institute"/>
            <person name="Baroncelli R."/>
            <person name="Diaz J.F."/>
            <person name="Benocci T."/>
            <person name="Peng M."/>
            <person name="Battaglia E."/>
            <person name="Haridas S."/>
            <person name="Andreopoulos W."/>
            <person name="Labutti K."/>
            <person name="Pangilinan J."/>
            <person name="Floch G.L."/>
            <person name="Makela M.R."/>
            <person name="Henrissat B."/>
            <person name="Grigoriev I.V."/>
            <person name="Crouch J.A."/>
            <person name="De Vries R.P."/>
            <person name="Sukno S.A."/>
            <person name="Thon M.R."/>
        </authorList>
    </citation>
    <scope>NUCLEOTIDE SEQUENCE</scope>
    <source>
        <strain evidence="7">CBS 125086</strain>
    </source>
</reference>
<feature type="region of interest" description="Disordered" evidence="5">
    <location>
        <begin position="103"/>
        <end position="125"/>
    </location>
</feature>
<dbReference type="PANTHER" id="PTHR46468">
    <property type="entry name" value="SENTRIN-SPECIFIC PROTEASE 8"/>
    <property type="match status" value="1"/>
</dbReference>
<keyword evidence="8" id="KW-1185">Reference proteome</keyword>
<evidence type="ECO:0000256" key="1">
    <source>
        <dbReference type="ARBA" id="ARBA00005234"/>
    </source>
</evidence>
<keyword evidence="2" id="KW-0645">Protease</keyword>
<keyword evidence="4" id="KW-0788">Thiol protease</keyword>
<dbReference type="Proteomes" id="UP001230504">
    <property type="component" value="Unassembled WGS sequence"/>
</dbReference>
<name>A0AAD8PKS3_9PEZI</name>
<evidence type="ECO:0000256" key="2">
    <source>
        <dbReference type="ARBA" id="ARBA00022670"/>
    </source>
</evidence>
<feature type="domain" description="Ubiquitin-like protease family profile" evidence="6">
    <location>
        <begin position="130"/>
        <end position="297"/>
    </location>
</feature>
<protein>
    <recommendedName>
        <fullName evidence="6">Ubiquitin-like protease family profile domain-containing protein</fullName>
    </recommendedName>
</protein>
<dbReference type="GeneID" id="85448610"/>
<evidence type="ECO:0000256" key="3">
    <source>
        <dbReference type="ARBA" id="ARBA00022801"/>
    </source>
</evidence>
<gene>
    <name evidence="7" type="ORF">LY79DRAFT_674842</name>
</gene>
<dbReference type="EMBL" id="JAHLJV010000150">
    <property type="protein sequence ID" value="KAK1566259.1"/>
    <property type="molecule type" value="Genomic_DNA"/>
</dbReference>
<dbReference type="Pfam" id="PF02902">
    <property type="entry name" value="Peptidase_C48"/>
    <property type="match status" value="1"/>
</dbReference>